<dbReference type="PANTHER" id="PTHR30134">
    <property type="entry name" value="HYDROGENASE PROTEIN ASSEMBLY PROTEIN, NICKEL CHAPERONE"/>
    <property type="match status" value="1"/>
</dbReference>
<evidence type="ECO:0000256" key="1">
    <source>
        <dbReference type="ARBA" id="ARBA00006211"/>
    </source>
</evidence>
<name>A0A1W1HBH6_9BACT</name>
<dbReference type="SUPFAM" id="SSF52540">
    <property type="entry name" value="P-loop containing nucleoside triphosphate hydrolases"/>
    <property type="match status" value="1"/>
</dbReference>
<keyword evidence="10" id="KW-1185">Reference proteome</keyword>
<comment type="similarity">
    <text evidence="1">Belongs to the SIMIBI class G3E GTPase family. HypB/HupM subfamily.</text>
</comment>
<dbReference type="GO" id="GO:0008270">
    <property type="term" value="F:zinc ion binding"/>
    <property type="evidence" value="ECO:0007669"/>
    <property type="project" value="TreeGrafter"/>
</dbReference>
<keyword evidence="6" id="KW-0862">Zinc</keyword>
<dbReference type="STRING" id="1246637.MTBBW1_20048"/>
<dbReference type="GO" id="GO:0005525">
    <property type="term" value="F:GTP binding"/>
    <property type="evidence" value="ECO:0007669"/>
    <property type="project" value="UniProtKB-KW"/>
</dbReference>
<dbReference type="Gene3D" id="3.40.50.300">
    <property type="entry name" value="P-loop containing nucleotide triphosphate hydrolases"/>
    <property type="match status" value="1"/>
</dbReference>
<proteinExistence type="inferred from homology"/>
<keyword evidence="3" id="KW-0479">Metal-binding</keyword>
<evidence type="ECO:0000256" key="3">
    <source>
        <dbReference type="ARBA" id="ARBA00022723"/>
    </source>
</evidence>
<evidence type="ECO:0000256" key="4">
    <source>
        <dbReference type="ARBA" id="ARBA00022741"/>
    </source>
</evidence>
<dbReference type="GO" id="GO:0003924">
    <property type="term" value="F:GTPase activity"/>
    <property type="evidence" value="ECO:0007669"/>
    <property type="project" value="InterPro"/>
</dbReference>
<dbReference type="InterPro" id="IPR004392">
    <property type="entry name" value="Hyd_mat_HypB"/>
</dbReference>
<evidence type="ECO:0000313" key="9">
    <source>
        <dbReference type="EMBL" id="SLM29851.1"/>
    </source>
</evidence>
<dbReference type="PANTHER" id="PTHR30134:SF2">
    <property type="entry name" value="HYDROGENASE MATURATION FACTOR HYPB"/>
    <property type="match status" value="1"/>
</dbReference>
<dbReference type="NCBIfam" id="TIGR00073">
    <property type="entry name" value="hypB"/>
    <property type="match status" value="1"/>
</dbReference>
<dbReference type="AlphaFoldDB" id="A0A1W1HBH6"/>
<evidence type="ECO:0000256" key="7">
    <source>
        <dbReference type="ARBA" id="ARBA00023134"/>
    </source>
</evidence>
<dbReference type="GO" id="GO:0051604">
    <property type="term" value="P:protein maturation"/>
    <property type="evidence" value="ECO:0007669"/>
    <property type="project" value="InterPro"/>
</dbReference>
<sequence>MTKKIIEVRQSVTAANDSVAEKIRKCFDRYGIWVLNLISSPGAGKTSLIEKTIEALSPNIAITVIEGDPYTSMDSDRINAAGARGIQINTHGGCHLDARMIENALCETSEKIIDFGTVDMIIIENVGNLLCPAVWDLGQDNTTVVTSLTEGSDKPFKYPETFIRADTLVINKMDLKPYLPPPSAELKPNAMSINPALKIFELSCTNGDGLSDWYEWVKMNIRKKKTGIHAKA</sequence>
<accession>A0A1W1HBH6</accession>
<dbReference type="Proteomes" id="UP000191931">
    <property type="component" value="Unassembled WGS sequence"/>
</dbReference>
<evidence type="ECO:0000259" key="8">
    <source>
        <dbReference type="Pfam" id="PF02492"/>
    </source>
</evidence>
<organism evidence="9 10">
    <name type="scientific">Desulfamplus magnetovallimortis</name>
    <dbReference type="NCBI Taxonomy" id="1246637"/>
    <lineage>
        <taxon>Bacteria</taxon>
        <taxon>Pseudomonadati</taxon>
        <taxon>Thermodesulfobacteriota</taxon>
        <taxon>Desulfobacteria</taxon>
        <taxon>Desulfobacterales</taxon>
        <taxon>Desulfobacteraceae</taxon>
        <taxon>Desulfamplus</taxon>
    </lineage>
</organism>
<keyword evidence="5" id="KW-0378">Hydrolase</keyword>
<protein>
    <submittedName>
        <fullName evidence="9">Hydrogenase accessory protein HypB</fullName>
    </submittedName>
</protein>
<keyword evidence="4" id="KW-0547">Nucleotide-binding</keyword>
<evidence type="ECO:0000256" key="6">
    <source>
        <dbReference type="ARBA" id="ARBA00022833"/>
    </source>
</evidence>
<dbReference type="Pfam" id="PF02492">
    <property type="entry name" value="cobW"/>
    <property type="match status" value="1"/>
</dbReference>
<gene>
    <name evidence="9" type="ORF">MTBBW1_20048</name>
</gene>
<feature type="domain" description="CobW/HypB/UreG nucleotide-binding" evidence="8">
    <location>
        <begin position="36"/>
        <end position="199"/>
    </location>
</feature>
<evidence type="ECO:0000256" key="5">
    <source>
        <dbReference type="ARBA" id="ARBA00022801"/>
    </source>
</evidence>
<evidence type="ECO:0000256" key="2">
    <source>
        <dbReference type="ARBA" id="ARBA00022596"/>
    </source>
</evidence>
<dbReference type="InterPro" id="IPR027417">
    <property type="entry name" value="P-loop_NTPase"/>
</dbReference>
<dbReference type="InterPro" id="IPR003495">
    <property type="entry name" value="CobW/HypB/UreG_nucleotide-bd"/>
</dbReference>
<dbReference type="GO" id="GO:0016151">
    <property type="term" value="F:nickel cation binding"/>
    <property type="evidence" value="ECO:0007669"/>
    <property type="project" value="InterPro"/>
</dbReference>
<reference evidence="9 10" key="1">
    <citation type="submission" date="2017-03" db="EMBL/GenBank/DDBJ databases">
        <authorList>
            <person name="Afonso C.L."/>
            <person name="Miller P.J."/>
            <person name="Scott M.A."/>
            <person name="Spackman E."/>
            <person name="Goraichik I."/>
            <person name="Dimitrov K.M."/>
            <person name="Suarez D.L."/>
            <person name="Swayne D.E."/>
        </authorList>
    </citation>
    <scope>NUCLEOTIDE SEQUENCE [LARGE SCALE GENOMIC DNA]</scope>
    <source>
        <strain evidence="9">PRJEB14757</strain>
    </source>
</reference>
<dbReference type="RefSeq" id="WP_080797731.1">
    <property type="nucleotide sequence ID" value="NZ_LT828540.1"/>
</dbReference>
<keyword evidence="2" id="KW-0533">Nickel</keyword>
<evidence type="ECO:0000313" key="10">
    <source>
        <dbReference type="Proteomes" id="UP000191931"/>
    </source>
</evidence>
<dbReference type="EMBL" id="FWEV01000112">
    <property type="protein sequence ID" value="SLM29851.1"/>
    <property type="molecule type" value="Genomic_DNA"/>
</dbReference>
<dbReference type="PIRSF" id="PIRSF005624">
    <property type="entry name" value="Ni-bind_GTPase"/>
    <property type="match status" value="1"/>
</dbReference>
<keyword evidence="7" id="KW-0342">GTP-binding</keyword>
<dbReference type="OrthoDB" id="9802035at2"/>